<dbReference type="Gene3D" id="3.80.10.10">
    <property type="entry name" value="Ribonuclease Inhibitor"/>
    <property type="match status" value="1"/>
</dbReference>
<sequence>MGPSPETASRPAKPGNGVQGMHEGYSGLYFVSSTGGKGLPLELFLGVMRQVRYGSETALIRASHVCPGWRKAIVECADLWSDLDKVSIGSARDLERLRVFATRSKGFLRRFEVLFEPGSFEPDPASALLALKEVYREISERDGARQLVQLRVDFRDLQRLGEPEMILNCLVHTIHFVELAAVRLKSLRMDTHVERFPSGATVLNALPKLEELTITSRPFVSGDVRLPDFFQQIVSADTIGAHAVRLTKLTLVGVSLPDSAFPECPSLRSVKFYDVQCCNLLGMLSKAAETLETLWLFEVEADPANRYLPPAPDGVAQKDVPGALELPRLVDLRLAGGSTPSFWAPPNPTTSDFVVRAPAASKVSLGWQFPFDIDDDDNDDEAWIPPAKSPTAEALATLFRNTPTLTKLNLTSCGITAPTLMRALAFVPSSLTTLCLGGTSATTDDCLDRLHMLVPNLKYLDVFGPTDASGEPSLAALARFAHRLKQRRSLTSWVGAFHLTLIAREPAEGREMASELRNQVRAILLTLSPAQVSHVPSRLSVNPPPNAPSFAEIEQELIALTAPPAKPLLSVNGVANGQAAAAAADGQPATPSRPAGTQQVFDDACKLAQRWIQEREDELAVQFCRQTLGVDLCWGNGCDDWCYDSHSQHPGYSEWHAVAGRDEDEAA</sequence>
<organism evidence="1 2">
    <name type="scientific">Rhodotorula taiwanensis</name>
    <dbReference type="NCBI Taxonomy" id="741276"/>
    <lineage>
        <taxon>Eukaryota</taxon>
        <taxon>Fungi</taxon>
        <taxon>Dikarya</taxon>
        <taxon>Basidiomycota</taxon>
        <taxon>Pucciniomycotina</taxon>
        <taxon>Microbotryomycetes</taxon>
        <taxon>Sporidiobolales</taxon>
        <taxon>Sporidiobolaceae</taxon>
        <taxon>Rhodotorula</taxon>
    </lineage>
</organism>
<dbReference type="EMBL" id="PJQD01000009">
    <property type="protein sequence ID" value="POY75986.1"/>
    <property type="molecule type" value="Genomic_DNA"/>
</dbReference>
<evidence type="ECO:0008006" key="3">
    <source>
        <dbReference type="Google" id="ProtNLM"/>
    </source>
</evidence>
<dbReference type="OrthoDB" id="2532739at2759"/>
<proteinExistence type="predicted"/>
<dbReference type="SUPFAM" id="SSF52047">
    <property type="entry name" value="RNI-like"/>
    <property type="match status" value="1"/>
</dbReference>
<evidence type="ECO:0000313" key="1">
    <source>
        <dbReference type="EMBL" id="POY75986.1"/>
    </source>
</evidence>
<reference evidence="1 2" key="1">
    <citation type="journal article" date="2018" name="Front. Microbiol.">
        <title>Prospects for Fungal Bioremediation of Acidic Radioactive Waste Sites: Characterization and Genome Sequence of Rhodotorula taiwanensis MD1149.</title>
        <authorList>
            <person name="Tkavc R."/>
            <person name="Matrosova V.Y."/>
            <person name="Grichenko O.E."/>
            <person name="Gostincar C."/>
            <person name="Volpe R.P."/>
            <person name="Klimenkova P."/>
            <person name="Gaidamakova E.K."/>
            <person name="Zhou C.E."/>
            <person name="Stewart B.J."/>
            <person name="Lyman M.G."/>
            <person name="Malfatti S.A."/>
            <person name="Rubinfeld B."/>
            <person name="Courtot M."/>
            <person name="Singh J."/>
            <person name="Dalgard C.L."/>
            <person name="Hamilton T."/>
            <person name="Frey K.G."/>
            <person name="Gunde-Cimerman N."/>
            <person name="Dugan L."/>
            <person name="Daly M.J."/>
        </authorList>
    </citation>
    <scope>NUCLEOTIDE SEQUENCE [LARGE SCALE GENOMIC DNA]</scope>
    <source>
        <strain evidence="1 2">MD1149</strain>
    </source>
</reference>
<dbReference type="PANTHER" id="PTHR16134:SF119">
    <property type="entry name" value="AT02038P-RELATED"/>
    <property type="match status" value="1"/>
</dbReference>
<dbReference type="AlphaFoldDB" id="A0A2S5BGT2"/>
<accession>A0A2S5BGT2</accession>
<dbReference type="InterPro" id="IPR032675">
    <property type="entry name" value="LRR_dom_sf"/>
</dbReference>
<dbReference type="PANTHER" id="PTHR16134">
    <property type="entry name" value="F-BOX/TPR REPEAT PROTEIN POF3"/>
    <property type="match status" value="1"/>
</dbReference>
<keyword evidence="2" id="KW-1185">Reference proteome</keyword>
<dbReference type="Proteomes" id="UP000237144">
    <property type="component" value="Unassembled WGS sequence"/>
</dbReference>
<comment type="caution">
    <text evidence="1">The sequence shown here is derived from an EMBL/GenBank/DDBJ whole genome shotgun (WGS) entry which is preliminary data.</text>
</comment>
<gene>
    <name evidence="1" type="ORF">BMF94_1071</name>
</gene>
<protein>
    <recommendedName>
        <fullName evidence="3">F-box domain-containing protein</fullName>
    </recommendedName>
</protein>
<name>A0A2S5BGT2_9BASI</name>
<evidence type="ECO:0000313" key="2">
    <source>
        <dbReference type="Proteomes" id="UP000237144"/>
    </source>
</evidence>